<feature type="domain" description="ZBR-type" evidence="8">
    <location>
        <begin position="260"/>
        <end position="308"/>
    </location>
</feature>
<dbReference type="Proteomes" id="UP001497482">
    <property type="component" value="Chromosome 7"/>
</dbReference>
<name>A0AAV2MAV9_KNICA</name>
<dbReference type="GO" id="GO:0005634">
    <property type="term" value="C:nucleus"/>
    <property type="evidence" value="ECO:0007669"/>
    <property type="project" value="TreeGrafter"/>
</dbReference>
<organism evidence="9 10">
    <name type="scientific">Knipowitschia caucasica</name>
    <name type="common">Caucasian dwarf goby</name>
    <name type="synonym">Pomatoschistus caucasicus</name>
    <dbReference type="NCBI Taxonomy" id="637954"/>
    <lineage>
        <taxon>Eukaryota</taxon>
        <taxon>Metazoa</taxon>
        <taxon>Chordata</taxon>
        <taxon>Craniata</taxon>
        <taxon>Vertebrata</taxon>
        <taxon>Euteleostomi</taxon>
        <taxon>Actinopterygii</taxon>
        <taxon>Neopterygii</taxon>
        <taxon>Teleostei</taxon>
        <taxon>Neoteleostei</taxon>
        <taxon>Acanthomorphata</taxon>
        <taxon>Gobiaria</taxon>
        <taxon>Gobiiformes</taxon>
        <taxon>Gobioidei</taxon>
        <taxon>Gobiidae</taxon>
        <taxon>Gobiinae</taxon>
        <taxon>Knipowitschia</taxon>
    </lineage>
</organism>
<evidence type="ECO:0000256" key="1">
    <source>
        <dbReference type="ARBA" id="ARBA00004906"/>
    </source>
</evidence>
<keyword evidence="10" id="KW-1185">Reference proteome</keyword>
<dbReference type="PANTHER" id="PTHR15493:SF1">
    <property type="entry name" value="F-BOX ONLY PROTEIN 43"/>
    <property type="match status" value="1"/>
</dbReference>
<dbReference type="InterPro" id="IPR044064">
    <property type="entry name" value="ZF_ZBR"/>
</dbReference>
<dbReference type="EMBL" id="OZ035829">
    <property type="protein sequence ID" value="CAL1610502.1"/>
    <property type="molecule type" value="Genomic_DNA"/>
</dbReference>
<dbReference type="Gene3D" id="2.20.25.20">
    <property type="match status" value="1"/>
</dbReference>
<keyword evidence="5" id="KW-0862">Zinc</keyword>
<keyword evidence="2" id="KW-0479">Metal-binding</keyword>
<keyword evidence="3 6" id="KW-0863">Zinc-finger</keyword>
<evidence type="ECO:0000256" key="4">
    <source>
        <dbReference type="ARBA" id="ARBA00022786"/>
    </source>
</evidence>
<dbReference type="CDD" id="cd20365">
    <property type="entry name" value="BRcat_RBR_FBXO43"/>
    <property type="match status" value="1"/>
</dbReference>
<dbReference type="GO" id="GO:0008270">
    <property type="term" value="F:zinc ion binding"/>
    <property type="evidence" value="ECO:0007669"/>
    <property type="project" value="UniProtKB-KW"/>
</dbReference>
<feature type="region of interest" description="Disordered" evidence="7">
    <location>
        <begin position="42"/>
        <end position="63"/>
    </location>
</feature>
<keyword evidence="4" id="KW-0833">Ubl conjugation pathway</keyword>
<gene>
    <name evidence="9" type="ORF">KC01_LOCUS37112</name>
</gene>
<evidence type="ECO:0000256" key="2">
    <source>
        <dbReference type="ARBA" id="ARBA00022723"/>
    </source>
</evidence>
<feature type="region of interest" description="Disordered" evidence="7">
    <location>
        <begin position="157"/>
        <end position="242"/>
    </location>
</feature>
<comment type="pathway">
    <text evidence="1">Protein modification; protein ubiquitination.</text>
</comment>
<evidence type="ECO:0000256" key="6">
    <source>
        <dbReference type="PROSITE-ProRule" id="PRU01220"/>
    </source>
</evidence>
<evidence type="ECO:0000256" key="5">
    <source>
        <dbReference type="ARBA" id="ARBA00022833"/>
    </source>
</evidence>
<dbReference type="GO" id="GO:0045835">
    <property type="term" value="P:negative regulation of meiotic nuclear division"/>
    <property type="evidence" value="ECO:0007669"/>
    <property type="project" value="InterPro"/>
</dbReference>
<dbReference type="GO" id="GO:0007088">
    <property type="term" value="P:regulation of mitotic nuclear division"/>
    <property type="evidence" value="ECO:0007669"/>
    <property type="project" value="InterPro"/>
</dbReference>
<evidence type="ECO:0000256" key="3">
    <source>
        <dbReference type="ARBA" id="ARBA00022771"/>
    </source>
</evidence>
<dbReference type="InterPro" id="IPR047147">
    <property type="entry name" value="FBX5_43"/>
</dbReference>
<protein>
    <recommendedName>
        <fullName evidence="8">ZBR-type domain-containing protein</fullName>
    </recommendedName>
</protein>
<sequence length="332" mass="36904">MQCTPEPTVFFNSNKDHKCYEDCFDSGYSSLFYTPHSITRDDSLSVAESDETPKENMRLPDTPKDQTGFLMLNGKHDLSDSSVLYTPQSLQTPKYTRYFCEDSGLNSLTLDKSQDSSVDHDGSFQEFLLSASNGCNVTPNPLDTKRHSWFQRQNRLSTLKEGGSQSSEEEPTDKANKEKNLKEDEQGTGAHVPEADTRTALLKRSALKTVQSQSRSQSFCTPQSSSRSNTPVSNSPLTSAGGSKRDKFIEVAKTLFNDECLKPCPRCQHPARCRSVKGEGVCSRGDCGFQFCTSCLCAFHGSRECGSQSVNRRKKDLLLPGSAQSKRNIRRL</sequence>
<evidence type="ECO:0000259" key="8">
    <source>
        <dbReference type="PROSITE" id="PS51872"/>
    </source>
</evidence>
<evidence type="ECO:0000313" key="9">
    <source>
        <dbReference type="EMBL" id="CAL1610502.1"/>
    </source>
</evidence>
<feature type="compositionally biased region" description="Basic and acidic residues" evidence="7">
    <location>
        <begin position="51"/>
        <end position="63"/>
    </location>
</feature>
<dbReference type="FunFam" id="2.20.25.20:FF:000006">
    <property type="entry name" value="F-box only protein 5"/>
    <property type="match status" value="1"/>
</dbReference>
<reference evidence="9 10" key="1">
    <citation type="submission" date="2024-04" db="EMBL/GenBank/DDBJ databases">
        <authorList>
            <person name="Waldvogel A.-M."/>
            <person name="Schoenle A."/>
        </authorList>
    </citation>
    <scope>NUCLEOTIDE SEQUENCE [LARGE SCALE GENOMIC DNA]</scope>
</reference>
<evidence type="ECO:0000256" key="7">
    <source>
        <dbReference type="SAM" id="MobiDB-lite"/>
    </source>
</evidence>
<accession>A0AAV2MAV9</accession>
<feature type="compositionally biased region" description="Basic and acidic residues" evidence="7">
    <location>
        <begin position="172"/>
        <end position="185"/>
    </location>
</feature>
<dbReference type="PANTHER" id="PTHR15493">
    <property type="entry name" value="F-BOX ONLY PROTEIN 5 AND 43"/>
    <property type="match status" value="1"/>
</dbReference>
<dbReference type="PROSITE" id="PS51872">
    <property type="entry name" value="ZF_ZBR"/>
    <property type="match status" value="1"/>
</dbReference>
<feature type="compositionally biased region" description="Low complexity" evidence="7">
    <location>
        <begin position="224"/>
        <end position="236"/>
    </location>
</feature>
<proteinExistence type="predicted"/>
<dbReference type="AlphaFoldDB" id="A0AAV2MAV9"/>
<evidence type="ECO:0000313" key="10">
    <source>
        <dbReference type="Proteomes" id="UP001497482"/>
    </source>
</evidence>
<feature type="compositionally biased region" description="Polar residues" evidence="7">
    <location>
        <begin position="208"/>
        <end position="223"/>
    </location>
</feature>